<sequence>MRKSMANISESTYNLIKSGLNASSLRGEIISNNISNINTANFKRSYVSFEDQFKKSSSELSLKVTKNKHITDNNAYGTAKVLKDESTSMRTDGNNVDLELEKTNQAANTMLYNALVTSANGKISNLRYVITGGGK</sequence>
<dbReference type="Pfam" id="PF00460">
    <property type="entry name" value="Flg_bb_rod"/>
    <property type="match status" value="1"/>
</dbReference>
<dbReference type="InterPro" id="IPR019776">
    <property type="entry name" value="Flagellar_basal_body_rod_CS"/>
</dbReference>
<dbReference type="PROSITE" id="PS00588">
    <property type="entry name" value="FLAGELLA_BB_ROD"/>
    <property type="match status" value="1"/>
</dbReference>
<evidence type="ECO:0000313" key="9">
    <source>
        <dbReference type="Proteomes" id="UP000184241"/>
    </source>
</evidence>
<dbReference type="GO" id="GO:0030694">
    <property type="term" value="C:bacterial-type flagellum basal body, rod"/>
    <property type="evidence" value="ECO:0007669"/>
    <property type="project" value="InterPro"/>
</dbReference>
<dbReference type="EMBL" id="FQXU01000005">
    <property type="protein sequence ID" value="SHI05168.1"/>
    <property type="molecule type" value="Genomic_DNA"/>
</dbReference>
<evidence type="ECO:0000256" key="6">
    <source>
        <dbReference type="PIRNR" id="PIRNR002889"/>
    </source>
</evidence>
<evidence type="ECO:0000256" key="5">
    <source>
        <dbReference type="ARBA" id="ARBA00024934"/>
    </source>
</evidence>
<evidence type="ECO:0000256" key="4">
    <source>
        <dbReference type="ARBA" id="ARBA00023143"/>
    </source>
</evidence>
<comment type="subcellular location">
    <subcellularLocation>
        <location evidence="1 6">Bacterial flagellum basal body</location>
    </subcellularLocation>
</comment>
<dbReference type="InterPro" id="IPR006300">
    <property type="entry name" value="FlgB"/>
</dbReference>
<dbReference type="PIRSF" id="PIRSF002889">
    <property type="entry name" value="Rod_FlgB"/>
    <property type="match status" value="1"/>
</dbReference>
<dbReference type="InterPro" id="IPR001444">
    <property type="entry name" value="Flag_bb_rod_N"/>
</dbReference>
<feature type="domain" description="Flagellar basal body rod protein N-terminal" evidence="7">
    <location>
        <begin position="18"/>
        <end position="43"/>
    </location>
</feature>
<keyword evidence="4 6" id="KW-0975">Bacterial flagellum</keyword>
<keyword evidence="8" id="KW-0966">Cell projection</keyword>
<keyword evidence="8" id="KW-0282">Flagellum</keyword>
<proteinExistence type="inferred from homology"/>
<protein>
    <recommendedName>
        <fullName evidence="3 6">Flagellar basal body rod protein FlgB</fullName>
    </recommendedName>
</protein>
<dbReference type="GO" id="GO:0071973">
    <property type="term" value="P:bacterial-type flagellum-dependent cell motility"/>
    <property type="evidence" value="ECO:0007669"/>
    <property type="project" value="InterPro"/>
</dbReference>
<evidence type="ECO:0000256" key="3">
    <source>
        <dbReference type="ARBA" id="ARBA00014376"/>
    </source>
</evidence>
<evidence type="ECO:0000256" key="2">
    <source>
        <dbReference type="ARBA" id="ARBA00009677"/>
    </source>
</evidence>
<gene>
    <name evidence="8" type="ORF">SAMN02745941_01743</name>
</gene>
<keyword evidence="8" id="KW-0969">Cilium</keyword>
<accession>A0A1M5Y042</accession>
<comment type="subunit">
    <text evidence="6">The basal body constitutes a major portion of the flagellar organelle and consists of a number of rings mounted on a central rod.</text>
</comment>
<dbReference type="NCBIfam" id="NF009266">
    <property type="entry name" value="PRK12623.1"/>
    <property type="match status" value="1"/>
</dbReference>
<evidence type="ECO:0000313" key="8">
    <source>
        <dbReference type="EMBL" id="SHI05168.1"/>
    </source>
</evidence>
<name>A0A1M5Y042_9CLOT</name>
<comment type="similarity">
    <text evidence="2 6">Belongs to the flagella basal body rod proteins family.</text>
</comment>
<evidence type="ECO:0000259" key="7">
    <source>
        <dbReference type="Pfam" id="PF00460"/>
    </source>
</evidence>
<organism evidence="8 9">
    <name type="scientific">Clostridium intestinale DSM 6191</name>
    <dbReference type="NCBI Taxonomy" id="1121320"/>
    <lineage>
        <taxon>Bacteria</taxon>
        <taxon>Bacillati</taxon>
        <taxon>Bacillota</taxon>
        <taxon>Clostridia</taxon>
        <taxon>Eubacteriales</taxon>
        <taxon>Clostridiaceae</taxon>
        <taxon>Clostridium</taxon>
    </lineage>
</organism>
<dbReference type="AlphaFoldDB" id="A0A1M5Y042"/>
<evidence type="ECO:0000256" key="1">
    <source>
        <dbReference type="ARBA" id="ARBA00004117"/>
    </source>
</evidence>
<comment type="function">
    <text evidence="5 6">Structural component of flagellum, the bacterial motility apparatus. Part of the rod structure of flagellar basal body.</text>
</comment>
<dbReference type="Proteomes" id="UP000184241">
    <property type="component" value="Unassembled WGS sequence"/>
</dbReference>
<reference evidence="8 9" key="1">
    <citation type="submission" date="2016-11" db="EMBL/GenBank/DDBJ databases">
        <authorList>
            <person name="Jaros S."/>
            <person name="Januszkiewicz K."/>
            <person name="Wedrychowicz H."/>
        </authorList>
    </citation>
    <scope>NUCLEOTIDE SEQUENCE [LARGE SCALE GENOMIC DNA]</scope>
    <source>
        <strain evidence="8 9">DSM 6191</strain>
    </source>
</reference>
<dbReference type="NCBIfam" id="TIGR01396">
    <property type="entry name" value="FlgB"/>
    <property type="match status" value="1"/>
</dbReference>